<dbReference type="InterPro" id="IPR016167">
    <property type="entry name" value="FAD-bd_PCMH_sub1"/>
</dbReference>
<dbReference type="Proteomes" id="UP000184074">
    <property type="component" value="Unassembled WGS sequence"/>
</dbReference>
<dbReference type="EMBL" id="FQXB01000005">
    <property type="protein sequence ID" value="SHH33143.1"/>
    <property type="molecule type" value="Genomic_DNA"/>
</dbReference>
<dbReference type="GO" id="GO:0071949">
    <property type="term" value="F:FAD binding"/>
    <property type="evidence" value="ECO:0007669"/>
    <property type="project" value="InterPro"/>
</dbReference>
<dbReference type="Gene3D" id="3.30.390.50">
    <property type="entry name" value="CO dehydrogenase flavoprotein, C-terminal domain"/>
    <property type="match status" value="1"/>
</dbReference>
<proteinExistence type="predicted"/>
<organism evidence="5 6">
    <name type="scientific">Cognatiyoonia sediminum</name>
    <dbReference type="NCBI Taxonomy" id="1508389"/>
    <lineage>
        <taxon>Bacteria</taxon>
        <taxon>Pseudomonadati</taxon>
        <taxon>Pseudomonadota</taxon>
        <taxon>Alphaproteobacteria</taxon>
        <taxon>Rhodobacterales</taxon>
        <taxon>Paracoccaceae</taxon>
        <taxon>Cognatiyoonia</taxon>
    </lineage>
</organism>
<keyword evidence="1" id="KW-0285">Flavoprotein</keyword>
<dbReference type="InterPro" id="IPR051312">
    <property type="entry name" value="Diverse_Substr_Oxidored"/>
</dbReference>
<dbReference type="RefSeq" id="WP_072902154.1">
    <property type="nucleotide sequence ID" value="NZ_FQXB01000005.1"/>
</dbReference>
<evidence type="ECO:0000259" key="4">
    <source>
        <dbReference type="PROSITE" id="PS51387"/>
    </source>
</evidence>
<dbReference type="PROSITE" id="PS51387">
    <property type="entry name" value="FAD_PCMH"/>
    <property type="match status" value="1"/>
</dbReference>
<dbReference type="InterPro" id="IPR016166">
    <property type="entry name" value="FAD-bd_PCMH"/>
</dbReference>
<dbReference type="GO" id="GO:0016491">
    <property type="term" value="F:oxidoreductase activity"/>
    <property type="evidence" value="ECO:0007669"/>
    <property type="project" value="UniProtKB-KW"/>
</dbReference>
<dbReference type="SMART" id="SM01092">
    <property type="entry name" value="CO_deh_flav_C"/>
    <property type="match status" value="1"/>
</dbReference>
<feature type="domain" description="FAD-binding PCMH-type" evidence="4">
    <location>
        <begin position="1"/>
        <end position="177"/>
    </location>
</feature>
<dbReference type="AlphaFoldDB" id="A0A1M5S599"/>
<reference evidence="5 6" key="1">
    <citation type="submission" date="2016-11" db="EMBL/GenBank/DDBJ databases">
        <authorList>
            <person name="Jaros S."/>
            <person name="Januszkiewicz K."/>
            <person name="Wedrychowicz H."/>
        </authorList>
    </citation>
    <scope>NUCLEOTIDE SEQUENCE [LARGE SCALE GENOMIC DNA]</scope>
    <source>
        <strain evidence="5 6">DSM 28715</strain>
    </source>
</reference>
<dbReference type="InterPro" id="IPR002346">
    <property type="entry name" value="Mopterin_DH_FAD-bd"/>
</dbReference>
<protein>
    <submittedName>
        <fullName evidence="5">Carbon monoxide dehydrogenase, medium subunit</fullName>
    </submittedName>
</protein>
<evidence type="ECO:0000313" key="6">
    <source>
        <dbReference type="Proteomes" id="UP000184074"/>
    </source>
</evidence>
<dbReference type="Gene3D" id="3.30.465.10">
    <property type="match status" value="1"/>
</dbReference>
<dbReference type="Gene3D" id="3.30.43.10">
    <property type="entry name" value="Uridine Diphospho-n-acetylenolpyruvylglucosamine Reductase, domain 2"/>
    <property type="match status" value="1"/>
</dbReference>
<dbReference type="Pfam" id="PF03450">
    <property type="entry name" value="CO_deh_flav_C"/>
    <property type="match status" value="1"/>
</dbReference>
<keyword evidence="3" id="KW-0560">Oxidoreductase</keyword>
<dbReference type="FunFam" id="3.30.465.10:FF:000017">
    <property type="entry name" value="Xanthine dehydrogenase, FAD binding subunit"/>
    <property type="match status" value="1"/>
</dbReference>
<gene>
    <name evidence="5" type="ORF">SAMN05444003_2840</name>
</gene>
<dbReference type="FunFam" id="3.30.43.10:FF:000015">
    <property type="entry name" value="Carbon monoxide dehydrogenase medium chain"/>
    <property type="match status" value="1"/>
</dbReference>
<keyword evidence="6" id="KW-1185">Reference proteome</keyword>
<dbReference type="InterPro" id="IPR036318">
    <property type="entry name" value="FAD-bd_PCMH-like_sf"/>
</dbReference>
<dbReference type="SUPFAM" id="SSF55447">
    <property type="entry name" value="CO dehydrogenase flavoprotein C-terminal domain-like"/>
    <property type="match status" value="1"/>
</dbReference>
<dbReference type="STRING" id="1508389.SAMN05444003_2840"/>
<dbReference type="InterPro" id="IPR016169">
    <property type="entry name" value="FAD-bd_PCMH_sub2"/>
</dbReference>
<dbReference type="InterPro" id="IPR005107">
    <property type="entry name" value="CO_DH_flav_C"/>
</dbReference>
<dbReference type="OrthoDB" id="9793944at2"/>
<evidence type="ECO:0000256" key="3">
    <source>
        <dbReference type="ARBA" id="ARBA00023002"/>
    </source>
</evidence>
<accession>A0A1M5S599</accession>
<dbReference type="InterPro" id="IPR036683">
    <property type="entry name" value="CO_DH_flav_C_dom_sf"/>
</dbReference>
<dbReference type="SUPFAM" id="SSF56176">
    <property type="entry name" value="FAD-binding/transporter-associated domain-like"/>
    <property type="match status" value="1"/>
</dbReference>
<dbReference type="PANTHER" id="PTHR42659:SF2">
    <property type="entry name" value="XANTHINE DEHYDROGENASE SUBUNIT C-RELATED"/>
    <property type="match status" value="1"/>
</dbReference>
<evidence type="ECO:0000313" key="5">
    <source>
        <dbReference type="EMBL" id="SHH33143.1"/>
    </source>
</evidence>
<name>A0A1M5S599_9RHOB</name>
<sequence length="284" mass="30061">MIPAAFEYYRPKDMAGVLSILEEHGDDARVMAGGHSLIPMMKLRMADVPHLIDLQDVGGLSDIEISNDTISIGAMVTQHAIIDHDGLAEAAPILREASLQIADPQVRYMGTVGGNVANGDPGNDMPGLMQCLDATFTVVGADGERRIPAREFYEAAYMTARDDEEVLTSVTIPRPSGGYAYEKQKRKIGDYATAAAAVQIVKEGGSCASAAIAMTNLSDTPIYSQSAAAALVGSSVDDAAISAAIDAMLGDIDPTEDNRGPVAFKKHVAGVILRRAIERAWSRA</sequence>
<dbReference type="PANTHER" id="PTHR42659">
    <property type="entry name" value="XANTHINE DEHYDROGENASE SUBUNIT C-RELATED"/>
    <property type="match status" value="1"/>
</dbReference>
<evidence type="ECO:0000256" key="1">
    <source>
        <dbReference type="ARBA" id="ARBA00022630"/>
    </source>
</evidence>
<evidence type="ECO:0000256" key="2">
    <source>
        <dbReference type="ARBA" id="ARBA00022827"/>
    </source>
</evidence>
<dbReference type="Pfam" id="PF00941">
    <property type="entry name" value="FAD_binding_5"/>
    <property type="match status" value="1"/>
</dbReference>
<keyword evidence="2" id="KW-0274">FAD</keyword>